<reference evidence="8" key="2">
    <citation type="journal article" date="2021" name="Genome Biol. Evol.">
        <title>Developing a high-quality reference genome for a parasitic bivalve with doubly uniparental inheritance (Bivalvia: Unionida).</title>
        <authorList>
            <person name="Smith C.H."/>
        </authorList>
    </citation>
    <scope>NUCLEOTIDE SEQUENCE</scope>
    <source>
        <strain evidence="8">CHS0354</strain>
        <tissue evidence="8">Mantle</tissue>
    </source>
</reference>
<dbReference type="InterPro" id="IPR021887">
    <property type="entry name" value="DAB2P_C"/>
</dbReference>
<evidence type="ECO:0000313" key="8">
    <source>
        <dbReference type="EMBL" id="KAK3609466.1"/>
    </source>
</evidence>
<dbReference type="Gene3D" id="2.30.29.30">
    <property type="entry name" value="Pleckstrin-homology domain (PH domain)/Phosphotyrosine-binding domain (PTB)"/>
    <property type="match status" value="1"/>
</dbReference>
<comment type="caution">
    <text evidence="8">The sequence shown here is derived from an EMBL/GenBank/DDBJ whole genome shotgun (WGS) entry which is preliminary data.</text>
</comment>
<dbReference type="SUPFAM" id="SSF50729">
    <property type="entry name" value="PH domain-like"/>
    <property type="match status" value="1"/>
</dbReference>
<evidence type="ECO:0000256" key="4">
    <source>
        <dbReference type="SAM" id="MobiDB-lite"/>
    </source>
</evidence>
<dbReference type="InterPro" id="IPR039360">
    <property type="entry name" value="Ras_GTPase"/>
</dbReference>
<name>A0AAE0WCD8_9BIVA</name>
<feature type="domain" description="C2" evidence="6">
    <location>
        <begin position="335"/>
        <end position="453"/>
    </location>
</feature>
<feature type="compositionally biased region" description="Low complexity" evidence="4">
    <location>
        <begin position="1033"/>
        <end position="1050"/>
    </location>
</feature>
<organism evidence="8 9">
    <name type="scientific">Potamilus streckersoni</name>
    <dbReference type="NCBI Taxonomy" id="2493646"/>
    <lineage>
        <taxon>Eukaryota</taxon>
        <taxon>Metazoa</taxon>
        <taxon>Spiralia</taxon>
        <taxon>Lophotrochozoa</taxon>
        <taxon>Mollusca</taxon>
        <taxon>Bivalvia</taxon>
        <taxon>Autobranchia</taxon>
        <taxon>Heteroconchia</taxon>
        <taxon>Palaeoheterodonta</taxon>
        <taxon>Unionida</taxon>
        <taxon>Unionoidea</taxon>
        <taxon>Unionidae</taxon>
        <taxon>Ambleminae</taxon>
        <taxon>Lampsilini</taxon>
        <taxon>Potamilus</taxon>
    </lineage>
</organism>
<dbReference type="SMART" id="SM00239">
    <property type="entry name" value="C2"/>
    <property type="match status" value="1"/>
</dbReference>
<dbReference type="Pfam" id="PF00168">
    <property type="entry name" value="C2"/>
    <property type="match status" value="1"/>
</dbReference>
<dbReference type="Gene3D" id="2.60.40.150">
    <property type="entry name" value="C2 domain"/>
    <property type="match status" value="1"/>
</dbReference>
<dbReference type="Pfam" id="PF25321">
    <property type="entry name" value="PH_RASGAP"/>
    <property type="match status" value="1"/>
</dbReference>
<feature type="region of interest" description="Disordered" evidence="4">
    <location>
        <begin position="189"/>
        <end position="248"/>
    </location>
</feature>
<dbReference type="Pfam" id="PF00616">
    <property type="entry name" value="RasGAP"/>
    <property type="match status" value="1"/>
</dbReference>
<dbReference type="Pfam" id="PF12004">
    <property type="entry name" value="DAB2P_C"/>
    <property type="match status" value="1"/>
</dbReference>
<feature type="region of interest" description="Disordered" evidence="4">
    <location>
        <begin position="855"/>
        <end position="881"/>
    </location>
</feature>
<dbReference type="CDD" id="cd05136">
    <property type="entry name" value="RasGAP_DAB2IP"/>
    <property type="match status" value="1"/>
</dbReference>
<gene>
    <name evidence="8" type="ORF">CHS0354_020403</name>
</gene>
<feature type="domain" description="Ras-GAP" evidence="7">
    <location>
        <begin position="517"/>
        <end position="706"/>
    </location>
</feature>
<feature type="region of interest" description="Disordered" evidence="4">
    <location>
        <begin position="123"/>
        <end position="147"/>
    </location>
</feature>
<proteinExistence type="predicted"/>
<dbReference type="InterPro" id="IPR035892">
    <property type="entry name" value="C2_domain_sf"/>
</dbReference>
<dbReference type="PROSITE" id="PS50004">
    <property type="entry name" value="C2"/>
    <property type="match status" value="1"/>
</dbReference>
<feature type="compositionally biased region" description="Polar residues" evidence="4">
    <location>
        <begin position="859"/>
        <end position="881"/>
    </location>
</feature>
<dbReference type="PROSITE" id="PS50018">
    <property type="entry name" value="RAS_GTPASE_ACTIV_2"/>
    <property type="match status" value="1"/>
</dbReference>
<dbReference type="PROSITE" id="PS50003">
    <property type="entry name" value="PH_DOMAIN"/>
    <property type="match status" value="1"/>
</dbReference>
<evidence type="ECO:0008006" key="10">
    <source>
        <dbReference type="Google" id="ProtNLM"/>
    </source>
</evidence>
<dbReference type="InterPro" id="IPR001936">
    <property type="entry name" value="RasGAP_dom"/>
</dbReference>
<dbReference type="SMART" id="SM00233">
    <property type="entry name" value="PH"/>
    <property type="match status" value="1"/>
</dbReference>
<evidence type="ECO:0000256" key="1">
    <source>
        <dbReference type="ARBA" id="ARBA00022468"/>
    </source>
</evidence>
<protein>
    <recommendedName>
        <fullName evidence="10">Ras GTPase-activating protein nGAP</fullName>
    </recommendedName>
</protein>
<dbReference type="SMART" id="SM00323">
    <property type="entry name" value="RasGAP"/>
    <property type="match status" value="1"/>
</dbReference>
<dbReference type="Gene3D" id="1.10.506.10">
    <property type="entry name" value="GTPase Activation - p120gap, domain 1"/>
    <property type="match status" value="2"/>
</dbReference>
<dbReference type="GO" id="GO:0005096">
    <property type="term" value="F:GTPase activator activity"/>
    <property type="evidence" value="ECO:0007669"/>
    <property type="project" value="UniProtKB-KW"/>
</dbReference>
<dbReference type="PROSITE" id="PS00509">
    <property type="entry name" value="RAS_GTPASE_ACTIV_1"/>
    <property type="match status" value="1"/>
</dbReference>
<dbReference type="CDD" id="cd04013">
    <property type="entry name" value="C2_SynGAP_like"/>
    <property type="match status" value="1"/>
</dbReference>
<sequence>MALSSYNRKDIPFPSRIFGWLNIWDVPPCQIDDITFQAGRTPKAKWDPFFCVIRQDLKTFTCHKFEEVRELPGLIELPNIRLDEGKWEFDRRWGYETLKSIKENALQHRVSSERLFRAKLLDPESQPDSSYEKLVGDHEHDRPGSVPVIPAAVDEEDSSMDAITSTPSRFTNFLIRKGFKSNLKRTKSALKLDRKRSAPPPHMSDNESGTFVGSLKRTMSLGRLTRKRTRTKSSSASSNQQSSDHHHSFPCECVIPTRESIHIWSLISSRLRNSQSHESLLTDTAAMHSVDLTATDIDVKPLHNSILGQDHCFQVSTSHGNKYISCRSSEEREKWIESLRKTVHPHQEHHRRTDNSLTVWVVEAKNLTPKKRYFCEIFLDKTLYAKTSVKTKGEMLFWGEQFEFNNLPSVEIITVNLYREADKKKKKDRNTLLGYIKILAADVTNRQFVERWYNTSSGTVGKGGKESKTDLPIVRLKARYQTTQILPMELYQDIIQYLSNNYCVLCEVLEPLLSIRDKEELARTMIRIMQSLDKAKDFLSEVVMAEVLHLDNQHLTFRGNSIATKSMEAYMKLVGEKYLHDTLGDFVKTVIESDDECEVDPTKVVNANLLSTHQKNLQMYCEMAWTKIITSSSFFPSELKEVFSSFREKCNDGQKSDNLISGSIFLRFLCPAVLSPSLFSLTQEFPPDKASRNLTLIAKTIQNLANFTKFGGKEEFMTFMNDFVEQEWANMKDFLGRISKIEKRGQFLEFDGYIDLGKELSTMHTLLKETLSKELGNNTGMREKLGKLPEILTQIDMDIQDPTVTHRKPNSNNRRSMHYDNLGNIQGHIPARGTDVSSPSEFLTNMLQLCEKSTDETPLLNSGKSSRQGSFDVGSSRQAATDLNTSDDYVSSCAVSSVSSHKEEIKNVSVRVRTKINEKKVNESWNKMLSAADIINGEHVDLISFMDEEVANSSMEYENNVNGSQMSLSQGSTIASSGYQSFGYSQSNSPIENAHNHDFARDYSRTFVSQSTPLSFANPMYRHKHGSDSSQGTTSSPVPQTLSTSSLSSSDEANTVRNCSLVKSNRAETPSEALRKIAPKLSSSSSSESIHESEKSKSQWTVSLPDVDSTRKYPIDLRTSSPILNYAGKHSSSSSNLKSTSHSHYNCNTIGSTPLRTNELSHSVDFMFTSNHYGDQLRRTATDTVISQRSYSPKGYGETALFSSHGSIFSEDSSRKLSCQNAVHMGIRSVQRKIHEQEKTKQEYESEVEILKNQLAEAQLRLQRAEARLLEHESGTQELISDWQLRLEESEERMRKQQAEKDDQMKNIIQRLISVEDELRREQEEMQQSIQQKQKVIEAQEKRIQSLDNANSKLVAALNKLKEHCQTTPTQNGIAGPLKAKLKTELTYFKTSSC</sequence>
<feature type="coiled-coil region" evidence="3">
    <location>
        <begin position="1227"/>
        <end position="1367"/>
    </location>
</feature>
<dbReference type="SUPFAM" id="SSF48350">
    <property type="entry name" value="GTPase activation domain, GAP"/>
    <property type="match status" value="1"/>
</dbReference>
<dbReference type="PANTHER" id="PTHR10194:SF60">
    <property type="entry name" value="RAS GTPASE-ACTIVATING PROTEIN RASKOL"/>
    <property type="match status" value="1"/>
</dbReference>
<dbReference type="Proteomes" id="UP001195483">
    <property type="component" value="Unassembled WGS sequence"/>
</dbReference>
<feature type="region of interest" description="Disordered" evidence="4">
    <location>
        <begin position="1017"/>
        <end position="1102"/>
    </location>
</feature>
<keyword evidence="1" id="KW-0343">GTPase activation</keyword>
<keyword evidence="3" id="KW-0175">Coiled coil</keyword>
<dbReference type="InterPro" id="IPR001849">
    <property type="entry name" value="PH_domain"/>
</dbReference>
<dbReference type="PANTHER" id="PTHR10194">
    <property type="entry name" value="RAS GTPASE-ACTIVATING PROTEINS"/>
    <property type="match status" value="1"/>
</dbReference>
<evidence type="ECO:0000313" key="9">
    <source>
        <dbReference type="Proteomes" id="UP001195483"/>
    </source>
</evidence>
<feature type="compositionally biased region" description="Low complexity" evidence="4">
    <location>
        <begin position="232"/>
        <end position="242"/>
    </location>
</feature>
<evidence type="ECO:0000259" key="6">
    <source>
        <dbReference type="PROSITE" id="PS50004"/>
    </source>
</evidence>
<dbReference type="InterPro" id="IPR023152">
    <property type="entry name" value="RasGAP_CS"/>
</dbReference>
<feature type="compositionally biased region" description="Polar residues" evidence="4">
    <location>
        <begin position="1051"/>
        <end position="1063"/>
    </location>
</feature>
<dbReference type="InterPro" id="IPR000008">
    <property type="entry name" value="C2_dom"/>
</dbReference>
<reference evidence="8" key="1">
    <citation type="journal article" date="2021" name="Genome Biol. Evol.">
        <title>A High-Quality Reference Genome for a Parasitic Bivalve with Doubly Uniparental Inheritance (Bivalvia: Unionida).</title>
        <authorList>
            <person name="Smith C.H."/>
        </authorList>
    </citation>
    <scope>NUCLEOTIDE SEQUENCE</scope>
    <source>
        <strain evidence="8">CHS0354</strain>
    </source>
</reference>
<feature type="domain" description="PH" evidence="5">
    <location>
        <begin position="310"/>
        <end position="344"/>
    </location>
</feature>
<keyword evidence="2" id="KW-0597">Phosphoprotein</keyword>
<evidence type="ECO:0000259" key="7">
    <source>
        <dbReference type="PROSITE" id="PS50018"/>
    </source>
</evidence>
<evidence type="ECO:0000259" key="5">
    <source>
        <dbReference type="PROSITE" id="PS50003"/>
    </source>
</evidence>
<reference evidence="8" key="3">
    <citation type="submission" date="2023-05" db="EMBL/GenBank/DDBJ databases">
        <authorList>
            <person name="Smith C.H."/>
        </authorList>
    </citation>
    <scope>NUCLEOTIDE SEQUENCE</scope>
    <source>
        <strain evidence="8">CHS0354</strain>
        <tissue evidence="8">Mantle</tissue>
    </source>
</reference>
<accession>A0AAE0WCD8</accession>
<dbReference type="InterPro" id="IPR057606">
    <property type="entry name" value="SynGAP1-like_PH"/>
</dbReference>
<evidence type="ECO:0000256" key="3">
    <source>
        <dbReference type="SAM" id="Coils"/>
    </source>
</evidence>
<dbReference type="EMBL" id="JAEAOA010001239">
    <property type="protein sequence ID" value="KAK3609466.1"/>
    <property type="molecule type" value="Genomic_DNA"/>
</dbReference>
<keyword evidence="9" id="KW-1185">Reference proteome</keyword>
<feature type="compositionally biased region" description="Basic and acidic residues" evidence="4">
    <location>
        <begin position="130"/>
        <end position="143"/>
    </location>
</feature>
<evidence type="ECO:0000256" key="2">
    <source>
        <dbReference type="ARBA" id="ARBA00022553"/>
    </source>
</evidence>
<dbReference type="SUPFAM" id="SSF49562">
    <property type="entry name" value="C2 domain (Calcium/lipid-binding domain, CaLB)"/>
    <property type="match status" value="1"/>
</dbReference>
<dbReference type="InterPro" id="IPR008936">
    <property type="entry name" value="Rho_GTPase_activation_prot"/>
</dbReference>
<dbReference type="InterPro" id="IPR011993">
    <property type="entry name" value="PH-like_dom_sf"/>
</dbReference>